<evidence type="ECO:0000313" key="2">
    <source>
        <dbReference type="Proteomes" id="UP000198857"/>
    </source>
</evidence>
<keyword evidence="2" id="KW-1185">Reference proteome</keyword>
<dbReference type="Proteomes" id="UP000198857">
    <property type="component" value="Unassembled WGS sequence"/>
</dbReference>
<organism evidence="1 2">
    <name type="scientific">Geodermatophilus dictyosporus</name>
    <dbReference type="NCBI Taxonomy" id="1523247"/>
    <lineage>
        <taxon>Bacteria</taxon>
        <taxon>Bacillati</taxon>
        <taxon>Actinomycetota</taxon>
        <taxon>Actinomycetes</taxon>
        <taxon>Geodermatophilales</taxon>
        <taxon>Geodermatophilaceae</taxon>
        <taxon>Geodermatophilus</taxon>
    </lineage>
</organism>
<gene>
    <name evidence="1" type="ORF">SAMN05660464_4072</name>
</gene>
<reference evidence="2" key="1">
    <citation type="submission" date="2016-10" db="EMBL/GenBank/DDBJ databases">
        <authorList>
            <person name="Varghese N."/>
            <person name="Submissions S."/>
        </authorList>
    </citation>
    <scope>NUCLEOTIDE SEQUENCE [LARGE SCALE GENOMIC DNA]</scope>
    <source>
        <strain evidence="2">DSM 44208</strain>
    </source>
</reference>
<dbReference type="EMBL" id="FOWQ01000008">
    <property type="protein sequence ID" value="SFP74507.1"/>
    <property type="molecule type" value="Genomic_DNA"/>
</dbReference>
<protein>
    <submittedName>
        <fullName evidence="1">Uncharacterized protein</fullName>
    </submittedName>
</protein>
<dbReference type="AlphaFoldDB" id="A0A1I5SVL0"/>
<name>A0A1I5SVL0_9ACTN</name>
<evidence type="ECO:0000313" key="1">
    <source>
        <dbReference type="EMBL" id="SFP74507.1"/>
    </source>
</evidence>
<sequence>MGLFSRPIDEAEALRICKNLQAYFGAHLWTSSLHRRNLRLDAPEVWRKVISQQAGDRKNLRSVLKALEVVEARYPGIVKSMTDNVIEHMEAGGLPGHYRSTAVDEIERWERRRRAVASETRIT</sequence>
<accession>A0A1I5SVL0</accession>
<dbReference type="RefSeq" id="WP_091113743.1">
    <property type="nucleotide sequence ID" value="NZ_FOWQ01000008.1"/>
</dbReference>
<proteinExistence type="predicted"/>